<dbReference type="Pfam" id="PF13912">
    <property type="entry name" value="zf-C2H2_6"/>
    <property type="match status" value="4"/>
</dbReference>
<evidence type="ECO:0000256" key="6">
    <source>
        <dbReference type="ARBA" id="ARBA00022833"/>
    </source>
</evidence>
<feature type="domain" description="C2H2-type" evidence="13">
    <location>
        <begin position="562"/>
        <end position="589"/>
    </location>
</feature>
<protein>
    <submittedName>
        <fullName evidence="15">(Mediterranean fruit fly) hypothetical protein</fullName>
    </submittedName>
</protein>
<dbReference type="SUPFAM" id="SSF57667">
    <property type="entry name" value="beta-beta-alpha zinc fingers"/>
    <property type="match status" value="6"/>
</dbReference>
<dbReference type="PROSITE" id="PS00028">
    <property type="entry name" value="ZINC_FINGER_C2H2_1"/>
    <property type="match status" value="10"/>
</dbReference>
<evidence type="ECO:0000256" key="4">
    <source>
        <dbReference type="ARBA" id="ARBA00022737"/>
    </source>
</evidence>
<dbReference type="FunFam" id="3.30.160.60:FF:000193">
    <property type="entry name" value="Zinc finger protein 300"/>
    <property type="match status" value="1"/>
</dbReference>
<evidence type="ECO:0000256" key="1">
    <source>
        <dbReference type="ARBA" id="ARBA00004123"/>
    </source>
</evidence>
<feature type="domain" description="C2H2-type" evidence="13">
    <location>
        <begin position="822"/>
        <end position="850"/>
    </location>
</feature>
<keyword evidence="3 11" id="KW-0479">Metal-binding</keyword>
<evidence type="ECO:0000256" key="3">
    <source>
        <dbReference type="ARBA" id="ARBA00022723"/>
    </source>
</evidence>
<comment type="caution">
    <text evidence="15">The sequence shown here is derived from an EMBL/GenBank/DDBJ whole genome shotgun (WGS) entry which is preliminary data.</text>
</comment>
<dbReference type="GO" id="GO:0005634">
    <property type="term" value="C:nucleus"/>
    <property type="evidence" value="ECO:0007669"/>
    <property type="project" value="UniProtKB-SubCell"/>
</dbReference>
<accession>A0A811UCD5</accession>
<feature type="binding site" evidence="11">
    <location>
        <position position="59"/>
    </location>
    <ligand>
        <name>Zn(2+)</name>
        <dbReference type="ChEBI" id="CHEBI:29105"/>
    </ligand>
</feature>
<feature type="domain" description="C2H2-type" evidence="13">
    <location>
        <begin position="506"/>
        <end position="534"/>
    </location>
</feature>
<dbReference type="FunFam" id="3.30.160.60:FF:000446">
    <property type="entry name" value="Zinc finger protein"/>
    <property type="match status" value="1"/>
</dbReference>
<keyword evidence="7" id="KW-0805">Transcription regulation</keyword>
<organism evidence="15 16">
    <name type="scientific">Ceratitis capitata</name>
    <name type="common">Mediterranean fruit fly</name>
    <name type="synonym">Tephritis capitata</name>
    <dbReference type="NCBI Taxonomy" id="7213"/>
    <lineage>
        <taxon>Eukaryota</taxon>
        <taxon>Metazoa</taxon>
        <taxon>Ecdysozoa</taxon>
        <taxon>Arthropoda</taxon>
        <taxon>Hexapoda</taxon>
        <taxon>Insecta</taxon>
        <taxon>Pterygota</taxon>
        <taxon>Neoptera</taxon>
        <taxon>Endopterygota</taxon>
        <taxon>Diptera</taxon>
        <taxon>Brachycera</taxon>
        <taxon>Muscomorpha</taxon>
        <taxon>Tephritoidea</taxon>
        <taxon>Tephritidae</taxon>
        <taxon>Ceratitis</taxon>
        <taxon>Ceratitis</taxon>
    </lineage>
</organism>
<keyword evidence="6 11" id="KW-0862">Zinc</keyword>
<evidence type="ECO:0000256" key="8">
    <source>
        <dbReference type="ARBA" id="ARBA00023163"/>
    </source>
</evidence>
<feature type="compositionally biased region" description="Basic and acidic residues" evidence="12">
    <location>
        <begin position="270"/>
        <end position="289"/>
    </location>
</feature>
<proteinExistence type="inferred from homology"/>
<feature type="domain" description="C2H2-type" evidence="13">
    <location>
        <begin position="735"/>
        <end position="764"/>
    </location>
</feature>
<evidence type="ECO:0000256" key="2">
    <source>
        <dbReference type="ARBA" id="ARBA00006991"/>
    </source>
</evidence>
<evidence type="ECO:0000259" key="14">
    <source>
        <dbReference type="PROSITE" id="PS51915"/>
    </source>
</evidence>
<feature type="binding site" evidence="11">
    <location>
        <position position="4"/>
    </location>
    <ligand>
        <name>Zn(2+)</name>
        <dbReference type="ChEBI" id="CHEBI:29105"/>
    </ligand>
</feature>
<feature type="compositionally biased region" description="Acidic residues" evidence="12">
    <location>
        <begin position="365"/>
        <end position="383"/>
    </location>
</feature>
<feature type="domain" description="C2H2-type" evidence="13">
    <location>
        <begin position="765"/>
        <end position="792"/>
    </location>
</feature>
<keyword evidence="4" id="KW-0677">Repeat</keyword>
<dbReference type="PROSITE" id="PS51915">
    <property type="entry name" value="ZAD"/>
    <property type="match status" value="1"/>
</dbReference>
<gene>
    <name evidence="15" type="ORF">CCAP1982_LOCUS4432</name>
</gene>
<evidence type="ECO:0000256" key="5">
    <source>
        <dbReference type="ARBA" id="ARBA00022771"/>
    </source>
</evidence>
<evidence type="ECO:0000256" key="12">
    <source>
        <dbReference type="SAM" id="MobiDB-lite"/>
    </source>
</evidence>
<dbReference type="InterPro" id="IPR012934">
    <property type="entry name" value="Znf_AD"/>
</dbReference>
<dbReference type="InterPro" id="IPR036236">
    <property type="entry name" value="Znf_C2H2_sf"/>
</dbReference>
<evidence type="ECO:0000313" key="16">
    <source>
        <dbReference type="Proteomes" id="UP000606786"/>
    </source>
</evidence>
<dbReference type="Gene3D" id="3.30.160.60">
    <property type="entry name" value="Classic Zinc Finger"/>
    <property type="match status" value="8"/>
</dbReference>
<dbReference type="PANTHER" id="PTHR24394:SF29">
    <property type="entry name" value="MYONEURIN"/>
    <property type="match status" value="1"/>
</dbReference>
<comment type="similarity">
    <text evidence="2">Belongs to the krueppel C2H2-type zinc-finger protein family.</text>
</comment>
<comment type="subcellular location">
    <subcellularLocation>
        <location evidence="1">Nucleus</location>
    </subcellularLocation>
</comment>
<dbReference type="OrthoDB" id="6077919at2759"/>
<dbReference type="Pfam" id="PF00096">
    <property type="entry name" value="zf-C2H2"/>
    <property type="match status" value="1"/>
</dbReference>
<reference evidence="15" key="1">
    <citation type="submission" date="2020-11" db="EMBL/GenBank/DDBJ databases">
        <authorList>
            <person name="Whitehead M."/>
        </authorList>
    </citation>
    <scope>NUCLEOTIDE SEQUENCE</scope>
    <source>
        <strain evidence="15">EGII</strain>
    </source>
</reference>
<dbReference type="EMBL" id="CAJHJT010000001">
    <property type="protein sequence ID" value="CAD6995726.1"/>
    <property type="molecule type" value="Genomic_DNA"/>
</dbReference>
<dbReference type="KEGG" id="ccat:101454581"/>
<evidence type="ECO:0000313" key="15">
    <source>
        <dbReference type="EMBL" id="CAD6995726.1"/>
    </source>
</evidence>
<feature type="region of interest" description="Disordered" evidence="12">
    <location>
        <begin position="270"/>
        <end position="293"/>
    </location>
</feature>
<feature type="binding site" evidence="11">
    <location>
        <position position="7"/>
    </location>
    <ligand>
        <name>Zn(2+)</name>
        <dbReference type="ChEBI" id="CHEBI:29105"/>
    </ligand>
</feature>
<keyword evidence="5 10" id="KW-0863">Zinc-finger</keyword>
<feature type="binding site" evidence="11">
    <location>
        <position position="56"/>
    </location>
    <ligand>
        <name>Zn(2+)</name>
        <dbReference type="ChEBI" id="CHEBI:29105"/>
    </ligand>
</feature>
<dbReference type="PANTHER" id="PTHR24394">
    <property type="entry name" value="ZINC FINGER PROTEIN"/>
    <property type="match status" value="1"/>
</dbReference>
<evidence type="ECO:0000256" key="9">
    <source>
        <dbReference type="ARBA" id="ARBA00023242"/>
    </source>
</evidence>
<dbReference type="SMART" id="SM00355">
    <property type="entry name" value="ZnF_C2H2"/>
    <property type="match status" value="13"/>
</dbReference>
<dbReference type="InterPro" id="IPR013087">
    <property type="entry name" value="Znf_C2H2_type"/>
</dbReference>
<dbReference type="AlphaFoldDB" id="A0A811UCD5"/>
<name>A0A811UCD5_CERCA</name>
<evidence type="ECO:0000259" key="13">
    <source>
        <dbReference type="PROSITE" id="PS50157"/>
    </source>
</evidence>
<feature type="region of interest" description="Disordered" evidence="12">
    <location>
        <begin position="360"/>
        <end position="383"/>
    </location>
</feature>
<dbReference type="SUPFAM" id="SSF57716">
    <property type="entry name" value="Glucocorticoid receptor-like (DNA-binding domain)"/>
    <property type="match status" value="1"/>
</dbReference>
<evidence type="ECO:0000256" key="10">
    <source>
        <dbReference type="PROSITE-ProRule" id="PRU00042"/>
    </source>
</evidence>
<keyword evidence="16" id="KW-1185">Reference proteome</keyword>
<evidence type="ECO:0000256" key="11">
    <source>
        <dbReference type="PROSITE-ProRule" id="PRU01263"/>
    </source>
</evidence>
<keyword evidence="8" id="KW-0804">Transcription</keyword>
<evidence type="ECO:0000256" key="7">
    <source>
        <dbReference type="ARBA" id="ARBA00023015"/>
    </source>
</evidence>
<dbReference type="GO" id="GO:0008270">
    <property type="term" value="F:zinc ion binding"/>
    <property type="evidence" value="ECO:0007669"/>
    <property type="project" value="UniProtKB-UniRule"/>
</dbReference>
<dbReference type="SMART" id="SM00868">
    <property type="entry name" value="zf-AD"/>
    <property type="match status" value="1"/>
</dbReference>
<dbReference type="PROSITE" id="PS50157">
    <property type="entry name" value="ZINC_FINGER_C2H2_2"/>
    <property type="match status" value="9"/>
</dbReference>
<feature type="domain" description="C2H2-type" evidence="13">
    <location>
        <begin position="591"/>
        <end position="619"/>
    </location>
</feature>
<sequence>METCRTCARCDFEDETKWFDLFHTTRCTREVEEMRVEFNNWHLQISPNDGLPQKICSDCFSKFCNVFTFRMQCQQAQVKLNNIFDKIETQSMDDERFDENLEELSAQLLRIVEENARQQTNTTINEQNCQLDNCDDNAVASTNVTPSAAAIVMLNMLNENSTNNCTTASCSANGVREVVSEDAAAAADVPAIQTEVSTNTIEDTFLAKTVPIRNVDNTSAATITEANFYTASDKCQSEADIRMPKLLALAVPSVTVDKELDEVVIAERNKPNKPNKDMTLEMENGKGNEEDLGVGEEDIDEDIHLHVDDIIEEDFTPDEEQEETSVAADRLLNHDTAQNGNYLTHMNGHMAQTASYTKDNFTVDNDYDDEDDDDDDDDDDENAYYDEDEGVLEAFEPVALPTNTYNTNNNTILTQSQLVFQTSANKNCYNSQQEPVNIVFECKYCHKTKNVPSTHFETQKALLEHITNAHDAEYPFTCPQRGCTEGFRDAASRTVHMKSEHVAKHYECDVCGKKYADRFNLRHHFEKFHSETDFGCDTCDKRFYSRKSLNYHMKWHNPELLLQCGHCDRLFINQRHLKCHEETHNGVRNSEFCTFCGKTFIHLKTLRWHLYRQHGGEKPYKCGHCTEVFASYLEKRIHMLENHLENLTTLERTECMLCREHYADEHELSEHIRSKHIERPKSSVLLISNNKRVVRNKRQKSYSGIFQCEICKQRFNMKSALDRHSAVHSSVGRPHKCPIESCAKRFKRAQDMNWHMKTHSNEKPNICDVCGKGFALKYVLNQHKRSHEVLEKNFKCLVCGRAYLFEKSLRVHERVHTGETYYRCDLCGENFVTHMKFKTHMMKKHDPSTTNLDDYNLDVFEEQMYEP</sequence>
<dbReference type="GO" id="GO:0000981">
    <property type="term" value="F:DNA-binding transcription factor activity, RNA polymerase II-specific"/>
    <property type="evidence" value="ECO:0007669"/>
    <property type="project" value="TreeGrafter"/>
</dbReference>
<feature type="domain" description="C2H2-type" evidence="13">
    <location>
        <begin position="534"/>
        <end position="561"/>
    </location>
</feature>
<feature type="domain" description="C2H2-type" evidence="13">
    <location>
        <begin position="706"/>
        <end position="729"/>
    </location>
</feature>
<dbReference type="Proteomes" id="UP000606786">
    <property type="component" value="Unassembled WGS sequence"/>
</dbReference>
<feature type="domain" description="ZAD" evidence="14">
    <location>
        <begin position="2"/>
        <end position="83"/>
    </location>
</feature>
<feature type="domain" description="C2H2-type" evidence="13">
    <location>
        <begin position="794"/>
        <end position="821"/>
    </location>
</feature>
<keyword evidence="9" id="KW-0539">Nucleus</keyword>